<reference evidence="1 2" key="1">
    <citation type="submission" date="2024-04" db="EMBL/GenBank/DDBJ databases">
        <title>The reference genome of an endangered Asteraceae, Deinandra increscens subsp. villosa, native to the Central Coast of California.</title>
        <authorList>
            <person name="Guilliams M."/>
            <person name="Hasenstab-Lehman K."/>
            <person name="Meyer R."/>
            <person name="Mcevoy S."/>
        </authorList>
    </citation>
    <scope>NUCLEOTIDE SEQUENCE [LARGE SCALE GENOMIC DNA]</scope>
    <source>
        <tissue evidence="1">Leaf</tissue>
    </source>
</reference>
<name>A0AAP0DC56_9ASTR</name>
<dbReference type="EMBL" id="JBCNJP010000010">
    <property type="protein sequence ID" value="KAK9072244.1"/>
    <property type="molecule type" value="Genomic_DNA"/>
</dbReference>
<dbReference type="PANTHER" id="PTHR36074:SF1">
    <property type="entry name" value="ISOPENTENYL-DIPHOSPHATE DELTA-ISOMERASE"/>
    <property type="match status" value="1"/>
</dbReference>
<dbReference type="AlphaFoldDB" id="A0AAP0DC56"/>
<organism evidence="1 2">
    <name type="scientific">Deinandra increscens subsp. villosa</name>
    <dbReference type="NCBI Taxonomy" id="3103831"/>
    <lineage>
        <taxon>Eukaryota</taxon>
        <taxon>Viridiplantae</taxon>
        <taxon>Streptophyta</taxon>
        <taxon>Embryophyta</taxon>
        <taxon>Tracheophyta</taxon>
        <taxon>Spermatophyta</taxon>
        <taxon>Magnoliopsida</taxon>
        <taxon>eudicotyledons</taxon>
        <taxon>Gunneridae</taxon>
        <taxon>Pentapetalae</taxon>
        <taxon>asterids</taxon>
        <taxon>campanulids</taxon>
        <taxon>Asterales</taxon>
        <taxon>Asteraceae</taxon>
        <taxon>Asteroideae</taxon>
        <taxon>Heliantheae alliance</taxon>
        <taxon>Madieae</taxon>
        <taxon>Madiinae</taxon>
        <taxon>Deinandra</taxon>
    </lineage>
</organism>
<evidence type="ECO:0000313" key="2">
    <source>
        <dbReference type="Proteomes" id="UP001408789"/>
    </source>
</evidence>
<proteinExistence type="predicted"/>
<gene>
    <name evidence="1" type="ORF">SSX86_008677</name>
</gene>
<sequence length="336" mass="36874">MAGGIALLMDLLRKNPSLNGQTLHSTGLYSATLAASSAAAYVAAGTPFASRTLFGFSGKGFAYCDVGANPPLSTGDYLTSLRTASETIFRHDTLNYRTKEYSIELKPLFSAFQPRSFALTSLRSFLLFYLPILVPKIEDDDDDFLPDSSDEHHVDLVVPLKRSVKQIVRETSVVTTRRVLERLVVHHFSQRAAWKLLKDVPKSAMRKANRRMPIYTYFFCVSRTTFRGHFLGVAASWLVQVGIECYRFVRDISKFNQGEDVNVDIDQSERAKALGKKVCGATVRCGASLVFASIGAGIGATLFRPSSGQAVGCLLGDMAGPIIVSFCFASFPQLEL</sequence>
<dbReference type="Proteomes" id="UP001408789">
    <property type="component" value="Unassembled WGS sequence"/>
</dbReference>
<protein>
    <submittedName>
        <fullName evidence="1">Uncharacterized protein</fullName>
    </submittedName>
</protein>
<accession>A0AAP0DC56</accession>
<dbReference type="PANTHER" id="PTHR36074">
    <property type="entry name" value="ISOPENTENYL-DIPHOSPHATE DELTA-ISOMERASE"/>
    <property type="match status" value="1"/>
</dbReference>
<evidence type="ECO:0000313" key="1">
    <source>
        <dbReference type="EMBL" id="KAK9072244.1"/>
    </source>
</evidence>
<keyword evidence="2" id="KW-1185">Reference proteome</keyword>
<comment type="caution">
    <text evidence="1">The sequence shown here is derived from an EMBL/GenBank/DDBJ whole genome shotgun (WGS) entry which is preliminary data.</text>
</comment>